<dbReference type="PANTHER" id="PTHR38440:SF1">
    <property type="entry name" value="UPF0398 PROTEIN SPR0331"/>
    <property type="match status" value="1"/>
</dbReference>
<gene>
    <name evidence="2" type="ORF">APS55_06710</name>
</gene>
<dbReference type="RefSeq" id="WP_034531130.1">
    <property type="nucleotide sequence ID" value="NZ_CP012920.1"/>
</dbReference>
<protein>
    <recommendedName>
        <fullName evidence="1">UPF0398 protein APS55_06710</fullName>
    </recommendedName>
</protein>
<dbReference type="HAMAP" id="MF_01575">
    <property type="entry name" value="UPF0398"/>
    <property type="match status" value="1"/>
</dbReference>
<name>A0AAC8ZYX5_9LACO</name>
<dbReference type="SUPFAM" id="SSF102405">
    <property type="entry name" value="MCP/YpsA-like"/>
    <property type="match status" value="1"/>
</dbReference>
<sequence length="188" mass="22190">MSRLWVTGYRSYELGVFGDKDPKELVIKNVIENNLKQSIEDGVDWIITGGQMGVEQWTVEVADLLKEEYPDEFQISMMLPFKEFGNQWNEQNQMKLSQSINKVDFSASVSNDPYKSPLQLRAYQDFMLNHTDRALLIYDVDNPGKTQYDYEQIKRFSEIHDYDYHLIDFDELQEAANEYQNNLNNFEE</sequence>
<dbReference type="Pfam" id="PF06908">
    <property type="entry name" value="YpsA"/>
    <property type="match status" value="1"/>
</dbReference>
<dbReference type="Gene3D" id="3.40.50.450">
    <property type="match status" value="1"/>
</dbReference>
<evidence type="ECO:0000313" key="3">
    <source>
        <dbReference type="Proteomes" id="UP000067203"/>
    </source>
</evidence>
<evidence type="ECO:0000256" key="1">
    <source>
        <dbReference type="HAMAP-Rule" id="MF_01575"/>
    </source>
</evidence>
<organism evidence="2 3">
    <name type="scientific">Apilactobacillus kunkeei</name>
    <dbReference type="NCBI Taxonomy" id="148814"/>
    <lineage>
        <taxon>Bacteria</taxon>
        <taxon>Bacillati</taxon>
        <taxon>Bacillota</taxon>
        <taxon>Bacilli</taxon>
        <taxon>Lactobacillales</taxon>
        <taxon>Lactobacillaceae</taxon>
        <taxon>Apilactobacillus</taxon>
    </lineage>
</organism>
<dbReference type="KEGG" id="lku:APS55_06710"/>
<dbReference type="InterPro" id="IPR010697">
    <property type="entry name" value="YspA"/>
</dbReference>
<dbReference type="PANTHER" id="PTHR38440">
    <property type="entry name" value="UPF0398 PROTEIN YPSA"/>
    <property type="match status" value="1"/>
</dbReference>
<dbReference type="NCBIfam" id="NF010181">
    <property type="entry name" value="PRK13660.1"/>
    <property type="match status" value="1"/>
</dbReference>
<accession>A0AAC8ZYX5</accession>
<reference evidence="3" key="1">
    <citation type="submission" date="2015-10" db="EMBL/GenBank/DDBJ databases">
        <title>Bioinformatic analysis of the first complete genome sequence of Lactobacillus kunkeei strain MP2, an Apis mellifera gut isolate.</title>
        <authorList>
            <person name="Asenjo F."/>
            <person name="Olmos A."/>
            <person name="Henriquez-Piskulich P."/>
            <person name="Aldea P."/>
            <person name="Ugalde J.A."/>
            <person name="Trombert A.N."/>
        </authorList>
    </citation>
    <scope>NUCLEOTIDE SEQUENCE [LARGE SCALE GENOMIC DNA]</scope>
    <source>
        <strain evidence="3">MP2</strain>
    </source>
</reference>
<dbReference type="Proteomes" id="UP000067203">
    <property type="component" value="Chromosome"/>
</dbReference>
<dbReference type="PIRSF" id="PIRSF021290">
    <property type="entry name" value="DUF1273"/>
    <property type="match status" value="1"/>
</dbReference>
<dbReference type="AlphaFoldDB" id="A0AAC8ZYX5"/>
<proteinExistence type="inferred from homology"/>
<comment type="similarity">
    <text evidence="1">Belongs to the UPF0398 family.</text>
</comment>
<evidence type="ECO:0000313" key="2">
    <source>
        <dbReference type="EMBL" id="ALJ31919.1"/>
    </source>
</evidence>
<dbReference type="EMBL" id="CP012920">
    <property type="protein sequence ID" value="ALJ31919.1"/>
    <property type="molecule type" value="Genomic_DNA"/>
</dbReference>
<reference evidence="2 3" key="2">
    <citation type="journal article" date="2016" name="PeerJ">
        <title>Genome sequencing and analysis of the first complete genome of Lactobacillus kunkeei strain MP2, an Apis mellifera gut isolate.</title>
        <authorList>
            <person name="Asenjo F."/>
            <person name="Olmos A."/>
            <person name="Henriquez-Piskulich P."/>
            <person name="Polanco V."/>
            <person name="Aldea P."/>
            <person name="Ugalde J.A."/>
            <person name="Trombert A.N."/>
        </authorList>
    </citation>
    <scope>NUCLEOTIDE SEQUENCE [LARGE SCALE GENOMIC DNA]</scope>
    <source>
        <strain evidence="2 3">MP2</strain>
    </source>
</reference>